<keyword evidence="2" id="KW-1133">Transmembrane helix</keyword>
<feature type="transmembrane region" description="Helical" evidence="2">
    <location>
        <begin position="28"/>
        <end position="52"/>
    </location>
</feature>
<evidence type="ECO:0000313" key="4">
    <source>
        <dbReference type="Proteomes" id="UP000715651"/>
    </source>
</evidence>
<keyword evidence="2" id="KW-0812">Transmembrane</keyword>
<gene>
    <name evidence="3" type="ORF">K8U78_01025</name>
</gene>
<accession>A0A921FUU6</accession>
<dbReference type="EMBL" id="DYWK01000002">
    <property type="protein sequence ID" value="HJF17747.1"/>
    <property type="molecule type" value="Genomic_DNA"/>
</dbReference>
<reference evidence="3" key="1">
    <citation type="journal article" date="2021" name="PeerJ">
        <title>Extensive microbial diversity within the chicken gut microbiome revealed by metagenomics and culture.</title>
        <authorList>
            <person name="Gilroy R."/>
            <person name="Ravi A."/>
            <person name="Getino M."/>
            <person name="Pursley I."/>
            <person name="Horton D.L."/>
            <person name="Alikhan N.F."/>
            <person name="Baker D."/>
            <person name="Gharbi K."/>
            <person name="Hall N."/>
            <person name="Watson M."/>
            <person name="Adriaenssens E.M."/>
            <person name="Foster-Nyarko E."/>
            <person name="Jarju S."/>
            <person name="Secka A."/>
            <person name="Antonio M."/>
            <person name="Oren A."/>
            <person name="Chaudhuri R.R."/>
            <person name="La Ragione R."/>
            <person name="Hildebrand F."/>
            <person name="Pallen M.J."/>
        </authorList>
    </citation>
    <scope>NUCLEOTIDE SEQUENCE</scope>
    <source>
        <strain evidence="3">578</strain>
    </source>
</reference>
<protein>
    <submittedName>
        <fullName evidence="3">DUF4012 domain-containing protein</fullName>
    </submittedName>
</protein>
<dbReference type="AlphaFoldDB" id="A0A921FUU6"/>
<comment type="caution">
    <text evidence="3">The sequence shown here is derived from an EMBL/GenBank/DDBJ whole genome shotgun (WGS) entry which is preliminary data.</text>
</comment>
<keyword evidence="2" id="KW-0472">Membrane</keyword>
<reference evidence="3" key="2">
    <citation type="submission" date="2021-09" db="EMBL/GenBank/DDBJ databases">
        <authorList>
            <person name="Gilroy R."/>
        </authorList>
    </citation>
    <scope>NUCLEOTIDE SEQUENCE</scope>
    <source>
        <strain evidence="3">578</strain>
    </source>
</reference>
<feature type="region of interest" description="Disordered" evidence="1">
    <location>
        <begin position="1"/>
        <end position="20"/>
    </location>
</feature>
<sequence length="606" mass="66894">MPNNFHVQPRGGKHAQHKDASTSSHHKLVAWCIFSAILSIMLAAMVWSILLYSQAKTIARKEQAVLSSITTLAEKTQTALNNNDAQSIANLKDDATISQIQEDASAANHLSHSANWRFLSHLPIIGDDVKIVQQLTQASHEASQQAITPLLSTISSLPNQQLSDNGQLNLQPLADINSQLNSVNQFLDRFSSTVEKLPQAHFSPVVKVQQKIDTHILPWIKQFRAGMDSMNYLAEIASSPDEKTIILASATPAEIHSSAGLIGSLGSLTIGNNRITIGQFQPNAYFERQGKIIDSPEAQRIFNGYGQYYSMDIRDVTLDPDFDHVAEHIIQAWQASEYRSPNKPLGVLLVDPLFVQHLIKQTGPVTLPTGFQVTGDNAADYLQNGVYLQTQSATQQDAIFALVTAQTIDSITSNLKPLTALKIAKNIPQFAQDRHISFYSTDARLQQLAETQNLTPRAQHSEQNPQVGFYINSDMASKMDYYSQRSVEIKQTAGPTLDGEEGQRTYTVTLTVKNTLDPQMLSSLPLYIHGDQPGHLVEILLAYAPRGGSIHSLTAEKMSQDTWNGKHLLHTRYNILPGQQVQYTFEVTTSPKATTGLTADQSPQTR</sequence>
<evidence type="ECO:0000256" key="2">
    <source>
        <dbReference type="SAM" id="Phobius"/>
    </source>
</evidence>
<dbReference type="InterPro" id="IPR025101">
    <property type="entry name" value="DUF4012"/>
</dbReference>
<name>A0A921FUU6_9BIFI</name>
<organism evidence="3 4">
    <name type="scientific">Aeriscardovia aeriphila</name>
    <dbReference type="NCBI Taxonomy" id="218139"/>
    <lineage>
        <taxon>Bacteria</taxon>
        <taxon>Bacillati</taxon>
        <taxon>Actinomycetota</taxon>
        <taxon>Actinomycetes</taxon>
        <taxon>Bifidobacteriales</taxon>
        <taxon>Bifidobacteriaceae</taxon>
        <taxon>Aeriscardovia</taxon>
    </lineage>
</organism>
<evidence type="ECO:0000256" key="1">
    <source>
        <dbReference type="SAM" id="MobiDB-lite"/>
    </source>
</evidence>
<evidence type="ECO:0000313" key="3">
    <source>
        <dbReference type="EMBL" id="HJF17747.1"/>
    </source>
</evidence>
<dbReference type="Proteomes" id="UP000715651">
    <property type="component" value="Unassembled WGS sequence"/>
</dbReference>
<proteinExistence type="predicted"/>
<dbReference type="Pfam" id="PF13196">
    <property type="entry name" value="DUF4012"/>
    <property type="match status" value="1"/>
</dbReference>